<sequence>MSVSDTVETPDDTADLDTPEVTPEDSNTPKSEDTPTEDTPVATEETEVSAEAAPDEAPTDEPTENEEADTDLDDVTLEALVDAYGDRLRKTKGMDTSVKAEVKAEVARQVRDYQSTTDSQSQVDQLISQGQVASQKMTDLAKAAKDELGKASRSEDFNADVFDSQEYVKSLNDYGTATALYERHVLETATQDGFDKVFGDVLPGLSDDQSEELNGIANTVARMRGDPRQSARADAYWLSELISFVANRGIEHGATQEGTRTASKKTVKENIAKSNAVVAAKAKIEADKGPPRTPKSEPRQSILEFSDEGYNKMKEAGDNEKTQEYVNRWARSKRAGATVSR</sequence>
<feature type="region of interest" description="Disordered" evidence="1">
    <location>
        <begin position="1"/>
        <end position="75"/>
    </location>
</feature>
<comment type="caution">
    <text evidence="2">The sequence shown here is derived from an EMBL/GenBank/DDBJ whole genome shotgun (WGS) entry which is preliminary data.</text>
</comment>
<dbReference type="EMBL" id="LAZR01022693">
    <property type="protein sequence ID" value="KKL80992.1"/>
    <property type="molecule type" value="Genomic_DNA"/>
</dbReference>
<evidence type="ECO:0000256" key="1">
    <source>
        <dbReference type="SAM" id="MobiDB-lite"/>
    </source>
</evidence>
<reference evidence="2" key="1">
    <citation type="journal article" date="2015" name="Nature">
        <title>Complex archaea that bridge the gap between prokaryotes and eukaryotes.</title>
        <authorList>
            <person name="Spang A."/>
            <person name="Saw J.H."/>
            <person name="Jorgensen S.L."/>
            <person name="Zaremba-Niedzwiedzka K."/>
            <person name="Martijn J."/>
            <person name="Lind A.E."/>
            <person name="van Eijk R."/>
            <person name="Schleper C."/>
            <person name="Guy L."/>
            <person name="Ettema T.J."/>
        </authorList>
    </citation>
    <scope>NUCLEOTIDE SEQUENCE</scope>
</reference>
<evidence type="ECO:0000313" key="2">
    <source>
        <dbReference type="EMBL" id="KKL80992.1"/>
    </source>
</evidence>
<proteinExistence type="predicted"/>
<protein>
    <recommendedName>
        <fullName evidence="3">Capsid assembly protein</fullName>
    </recommendedName>
</protein>
<feature type="compositionally biased region" description="Acidic residues" evidence="1">
    <location>
        <begin position="8"/>
        <end position="18"/>
    </location>
</feature>
<name>A0A0F9I0T6_9ZZZZ</name>
<accession>A0A0F9I0T6</accession>
<dbReference type="AlphaFoldDB" id="A0A0F9I0T6"/>
<organism evidence="2">
    <name type="scientific">marine sediment metagenome</name>
    <dbReference type="NCBI Taxonomy" id="412755"/>
    <lineage>
        <taxon>unclassified sequences</taxon>
        <taxon>metagenomes</taxon>
        <taxon>ecological metagenomes</taxon>
    </lineage>
</organism>
<feature type="compositionally biased region" description="Acidic residues" evidence="1">
    <location>
        <begin position="44"/>
        <end position="75"/>
    </location>
</feature>
<feature type="region of interest" description="Disordered" evidence="1">
    <location>
        <begin position="282"/>
        <end position="322"/>
    </location>
</feature>
<evidence type="ECO:0008006" key="3">
    <source>
        <dbReference type="Google" id="ProtNLM"/>
    </source>
</evidence>
<gene>
    <name evidence="2" type="ORF">LCGC14_1999220</name>
</gene>
<feature type="compositionally biased region" description="Basic and acidic residues" evidence="1">
    <location>
        <begin position="282"/>
        <end position="298"/>
    </location>
</feature>
<feature type="compositionally biased region" description="Basic and acidic residues" evidence="1">
    <location>
        <begin position="309"/>
        <end position="322"/>
    </location>
</feature>